<name>A0A7Z0JAE6_9ACTN</name>
<dbReference type="RefSeq" id="WP_179822946.1">
    <property type="nucleotide sequence ID" value="NZ_JACCFS010000001.1"/>
</dbReference>
<keyword evidence="6 7" id="KW-0472">Membrane</keyword>
<evidence type="ECO:0000256" key="6">
    <source>
        <dbReference type="ARBA" id="ARBA00023136"/>
    </source>
</evidence>
<dbReference type="Pfam" id="PF03994">
    <property type="entry name" value="DUF350"/>
    <property type="match status" value="1"/>
</dbReference>
<evidence type="ECO:0000313" key="9">
    <source>
        <dbReference type="Proteomes" id="UP000572051"/>
    </source>
</evidence>
<evidence type="ECO:0000256" key="3">
    <source>
        <dbReference type="ARBA" id="ARBA00022475"/>
    </source>
</evidence>
<proteinExistence type="inferred from homology"/>
<dbReference type="InterPro" id="IPR007140">
    <property type="entry name" value="DUF350"/>
</dbReference>
<comment type="caution">
    <text evidence="8">The sequence shown here is derived from an EMBL/GenBank/DDBJ whole genome shotgun (WGS) entry which is preliminary data.</text>
</comment>
<dbReference type="GO" id="GO:0005886">
    <property type="term" value="C:plasma membrane"/>
    <property type="evidence" value="ECO:0007669"/>
    <property type="project" value="UniProtKB-SubCell"/>
</dbReference>
<comment type="subcellular location">
    <subcellularLocation>
        <location evidence="1">Cell membrane</location>
        <topology evidence="1">Multi-pass membrane protein</topology>
    </subcellularLocation>
</comment>
<evidence type="ECO:0000256" key="2">
    <source>
        <dbReference type="ARBA" id="ARBA00005779"/>
    </source>
</evidence>
<comment type="similarity">
    <text evidence="2">Belongs to the UPF0719 family.</text>
</comment>
<dbReference type="AlphaFoldDB" id="A0A7Z0JAE6"/>
<sequence>MNEILFNALAALAYGGVGIIILVLGYVVTDLLTPGKMHELIWEQRNRNAVLLVCANTLGTAIVVTSAILSSDSEIGLGAGLLSTAVYGLIGVGVMAVSFLLIDLIAPAKIAHMISSPEPHPASWVSAAAHVATAMVVAAALT</sequence>
<evidence type="ECO:0000313" key="8">
    <source>
        <dbReference type="EMBL" id="NYJ34350.1"/>
    </source>
</evidence>
<dbReference type="Proteomes" id="UP000572051">
    <property type="component" value="Unassembled WGS sequence"/>
</dbReference>
<accession>A0A7Z0JAE6</accession>
<reference evidence="8 9" key="1">
    <citation type="submission" date="2020-07" db="EMBL/GenBank/DDBJ databases">
        <title>Sequencing the genomes of 1000 actinobacteria strains.</title>
        <authorList>
            <person name="Klenk H.-P."/>
        </authorList>
    </citation>
    <scope>NUCLEOTIDE SEQUENCE [LARGE SCALE GENOMIC DNA]</scope>
    <source>
        <strain evidence="8 9">DSM 44442</strain>
    </source>
</reference>
<organism evidence="8 9">
    <name type="scientific">Nocardiopsis aegyptia</name>
    <dbReference type="NCBI Taxonomy" id="220378"/>
    <lineage>
        <taxon>Bacteria</taxon>
        <taxon>Bacillati</taxon>
        <taxon>Actinomycetota</taxon>
        <taxon>Actinomycetes</taxon>
        <taxon>Streptosporangiales</taxon>
        <taxon>Nocardiopsidaceae</taxon>
        <taxon>Nocardiopsis</taxon>
    </lineage>
</organism>
<dbReference type="EMBL" id="JACCFS010000001">
    <property type="protein sequence ID" value="NYJ34350.1"/>
    <property type="molecule type" value="Genomic_DNA"/>
</dbReference>
<gene>
    <name evidence="8" type="ORF">HNR10_002231</name>
</gene>
<feature type="transmembrane region" description="Helical" evidence="7">
    <location>
        <begin position="49"/>
        <end position="69"/>
    </location>
</feature>
<evidence type="ECO:0000256" key="1">
    <source>
        <dbReference type="ARBA" id="ARBA00004651"/>
    </source>
</evidence>
<feature type="transmembrane region" description="Helical" evidence="7">
    <location>
        <begin position="6"/>
        <end position="28"/>
    </location>
</feature>
<keyword evidence="5 7" id="KW-1133">Transmembrane helix</keyword>
<keyword evidence="3" id="KW-1003">Cell membrane</keyword>
<keyword evidence="4 7" id="KW-0812">Transmembrane</keyword>
<feature type="transmembrane region" description="Helical" evidence="7">
    <location>
        <begin position="75"/>
        <end position="102"/>
    </location>
</feature>
<evidence type="ECO:0000256" key="4">
    <source>
        <dbReference type="ARBA" id="ARBA00022692"/>
    </source>
</evidence>
<evidence type="ECO:0000256" key="7">
    <source>
        <dbReference type="SAM" id="Phobius"/>
    </source>
</evidence>
<keyword evidence="9" id="KW-1185">Reference proteome</keyword>
<evidence type="ECO:0000256" key="5">
    <source>
        <dbReference type="ARBA" id="ARBA00022989"/>
    </source>
</evidence>
<protein>
    <submittedName>
        <fullName evidence="8">Uncharacterized membrane protein YjfL (UPF0719 family)</fullName>
    </submittedName>
</protein>